<accession>A0ACC7MKI5</accession>
<sequence>MNLSLRAKVVTVATLCAVASLLITSLAMGLQAQSQAYESAAHLIDAQASRTALEVNAQLREPFLLSQAVADALVSAKRLGQPIPREQVDVLIRSGLESHPDWTGFSSVWEPNALDGLDAQYVDKPGHDKTGRYVKWWHWVEHKLVASALDNYSTPPANDWYESVKRKRKGQLIEPFEYNSDGRQLKIMSASVPILDGDSFLGLVGVDLTLQGIDATLDRLARGQVFKLALISNSGVYVGGGDPALLGKVADDLPEEVRLSIRHGRTASWSAGGWIYRVVPVTPNEGVSPWSVKVSYPESVALAPVKKLIWFNMAVALTCVCLTVLLITVVVGRLMRPLSELSSSVESLANGKSTLDARLAVNSRDELGRIAEAFNRFINKLGEAFMEAKEASSEVVVASEQIAHGNSDLSARSEAQAARLEEVTMSMSGLSKLVEANTRATDSATSLCSKAIEYSQTSDKVMFDTLASMRELQLASASIAEITSTIEGIAFQTNVLAINASIEAARAGNAGRGFAVVATEVRTLAGRSADAARGIKTLVERSVEQINSANQLMTHTDETVHALMNAVQRITELIGTISESGQRQFDEIKQVSQSILAVDRSTEQNAALVEELAAASESMHEQAGRLRNVVAAFISI</sequence>
<evidence type="ECO:0000313" key="1">
    <source>
        <dbReference type="EMBL" id="MFJ1472582.1"/>
    </source>
</evidence>
<proteinExistence type="predicted"/>
<keyword evidence="2" id="KW-1185">Reference proteome</keyword>
<dbReference type="Proteomes" id="UP001168096">
    <property type="component" value="Unassembled WGS sequence"/>
</dbReference>
<gene>
    <name evidence="1" type="ORF">QPK29_033210</name>
</gene>
<reference evidence="1" key="1">
    <citation type="submission" date="2024-11" db="EMBL/GenBank/DDBJ databases">
        <title>Description of Massilia orientalis sp. nov., isolated from rhizosphere soil of Ageratina adenophora.</title>
        <authorList>
            <person name="Wang Y."/>
        </authorList>
    </citation>
    <scope>NUCLEOTIDE SEQUENCE</scope>
    <source>
        <strain evidence="1">YIM B02787</strain>
    </source>
</reference>
<name>A0ACC7MKI5_9BURK</name>
<protein>
    <submittedName>
        <fullName evidence="1">Methyl-accepting chemotaxis protein</fullName>
    </submittedName>
</protein>
<dbReference type="EMBL" id="JASNRB020000062">
    <property type="protein sequence ID" value="MFJ1472582.1"/>
    <property type="molecule type" value="Genomic_DNA"/>
</dbReference>
<evidence type="ECO:0000313" key="2">
    <source>
        <dbReference type="Proteomes" id="UP001168096"/>
    </source>
</evidence>
<comment type="caution">
    <text evidence="1">The sequence shown here is derived from an EMBL/GenBank/DDBJ whole genome shotgun (WGS) entry which is preliminary data.</text>
</comment>
<organism evidence="1 2">
    <name type="scientific">Massilia orientalis</name>
    <dbReference type="NCBI Taxonomy" id="3050128"/>
    <lineage>
        <taxon>Bacteria</taxon>
        <taxon>Pseudomonadati</taxon>
        <taxon>Pseudomonadota</taxon>
        <taxon>Betaproteobacteria</taxon>
        <taxon>Burkholderiales</taxon>
        <taxon>Oxalobacteraceae</taxon>
        <taxon>Telluria group</taxon>
        <taxon>Massilia</taxon>
    </lineage>
</organism>